<dbReference type="PANTHER" id="PTHR43861">
    <property type="entry name" value="TRANS-ACONITATE 2-METHYLTRANSFERASE-RELATED"/>
    <property type="match status" value="1"/>
</dbReference>
<dbReference type="SUPFAM" id="SSF53335">
    <property type="entry name" value="S-adenosyl-L-methionine-dependent methyltransferases"/>
    <property type="match status" value="1"/>
</dbReference>
<dbReference type="AlphaFoldDB" id="A0A7Y9LME5"/>
<proteinExistence type="predicted"/>
<protein>
    <submittedName>
        <fullName evidence="2">Malonyl-ACP O-methyltransferase BioC</fullName>
    </submittedName>
</protein>
<dbReference type="GO" id="GO:0008168">
    <property type="term" value="F:methyltransferase activity"/>
    <property type="evidence" value="ECO:0007669"/>
    <property type="project" value="UniProtKB-KW"/>
</dbReference>
<dbReference type="Pfam" id="PF08242">
    <property type="entry name" value="Methyltransf_12"/>
    <property type="match status" value="1"/>
</dbReference>
<reference evidence="2 3" key="1">
    <citation type="submission" date="2020-07" db="EMBL/GenBank/DDBJ databases">
        <title>Genomic Encyclopedia of Type Strains, Phase IV (KMG-V): Genome sequencing to study the core and pangenomes of soil and plant-associated prokaryotes.</title>
        <authorList>
            <person name="Whitman W."/>
        </authorList>
    </citation>
    <scope>NUCLEOTIDE SEQUENCE [LARGE SCALE GENOMIC DNA]</scope>
    <source>
        <strain evidence="2 3">SAS40</strain>
    </source>
</reference>
<evidence type="ECO:0000313" key="2">
    <source>
        <dbReference type="EMBL" id="NYE82033.1"/>
    </source>
</evidence>
<dbReference type="Proteomes" id="UP000542125">
    <property type="component" value="Unassembled WGS sequence"/>
</dbReference>
<organism evidence="2 3">
    <name type="scientific">Pigmentiphaga litoralis</name>
    <dbReference type="NCBI Taxonomy" id="516702"/>
    <lineage>
        <taxon>Bacteria</taxon>
        <taxon>Pseudomonadati</taxon>
        <taxon>Pseudomonadota</taxon>
        <taxon>Betaproteobacteria</taxon>
        <taxon>Burkholderiales</taxon>
        <taxon>Alcaligenaceae</taxon>
        <taxon>Pigmentiphaga</taxon>
    </lineage>
</organism>
<dbReference type="EMBL" id="JACBYR010000001">
    <property type="protein sequence ID" value="NYE82033.1"/>
    <property type="molecule type" value="Genomic_DNA"/>
</dbReference>
<evidence type="ECO:0000259" key="1">
    <source>
        <dbReference type="Pfam" id="PF08242"/>
    </source>
</evidence>
<keyword evidence="3" id="KW-1185">Reference proteome</keyword>
<dbReference type="InterPro" id="IPR029063">
    <property type="entry name" value="SAM-dependent_MTases_sf"/>
</dbReference>
<evidence type="ECO:0000313" key="3">
    <source>
        <dbReference type="Proteomes" id="UP000542125"/>
    </source>
</evidence>
<dbReference type="GO" id="GO:0032259">
    <property type="term" value="P:methylation"/>
    <property type="evidence" value="ECO:0007669"/>
    <property type="project" value="UniProtKB-KW"/>
</dbReference>
<keyword evidence="2" id="KW-0489">Methyltransferase</keyword>
<dbReference type="InterPro" id="IPR013217">
    <property type="entry name" value="Methyltransf_12"/>
</dbReference>
<sequence>MTASARREAIAARFARAADRYDDHADVQRHAASTLAARIAALHLPPRPRILEIGCGTGLLTAALAARIPVADWTITDVAPDMIAATQRAVTDGRIRMSGAVRYACMDGEHPDASHLKRYDLVCSSLAVQWFDDIEAGLQRLAGCLAPGGALAISTLTANTFEEWRDAHRHFDLRAATPDYPAADTLARVLPGHAGGITIDPQRVRFSDGLAFVRSLKGIGATLPREGAQALRPLDFRRVLSRFTDEGAMVTYEIAYGLWLRTEGAS</sequence>
<accession>A0A7Y9LME5</accession>
<dbReference type="Gene3D" id="3.40.50.150">
    <property type="entry name" value="Vaccinia Virus protein VP39"/>
    <property type="match status" value="1"/>
</dbReference>
<dbReference type="RefSeq" id="WP_179584517.1">
    <property type="nucleotide sequence ID" value="NZ_JACBYR010000001.1"/>
</dbReference>
<dbReference type="PANTHER" id="PTHR43861:SF1">
    <property type="entry name" value="TRANS-ACONITATE 2-METHYLTRANSFERASE"/>
    <property type="match status" value="1"/>
</dbReference>
<feature type="domain" description="Methyltransferase type 12" evidence="1">
    <location>
        <begin position="51"/>
        <end position="151"/>
    </location>
</feature>
<dbReference type="CDD" id="cd02440">
    <property type="entry name" value="AdoMet_MTases"/>
    <property type="match status" value="1"/>
</dbReference>
<name>A0A7Y9LME5_9BURK</name>
<gene>
    <name evidence="2" type="ORF">FHW18_001304</name>
</gene>
<keyword evidence="2" id="KW-0808">Transferase</keyword>
<comment type="caution">
    <text evidence="2">The sequence shown here is derived from an EMBL/GenBank/DDBJ whole genome shotgun (WGS) entry which is preliminary data.</text>
</comment>